<dbReference type="GO" id="GO:0009277">
    <property type="term" value="C:fungal-type cell wall"/>
    <property type="evidence" value="ECO:0007669"/>
    <property type="project" value="TreeGrafter"/>
</dbReference>
<dbReference type="OrthoDB" id="2113314at2759"/>
<organism evidence="2 3">
    <name type="scientific">Olpidium bornovanus</name>
    <dbReference type="NCBI Taxonomy" id="278681"/>
    <lineage>
        <taxon>Eukaryota</taxon>
        <taxon>Fungi</taxon>
        <taxon>Fungi incertae sedis</taxon>
        <taxon>Olpidiomycota</taxon>
        <taxon>Olpidiomycotina</taxon>
        <taxon>Olpidiomycetes</taxon>
        <taxon>Olpidiales</taxon>
        <taxon>Olpidiaceae</taxon>
        <taxon>Olpidium</taxon>
    </lineage>
</organism>
<reference evidence="2 3" key="1">
    <citation type="journal article" name="Sci. Rep.">
        <title>Genome-scale phylogenetic analyses confirm Olpidium as the closest living zoosporic fungus to the non-flagellated, terrestrial fungi.</title>
        <authorList>
            <person name="Chang Y."/>
            <person name="Rochon D."/>
            <person name="Sekimoto S."/>
            <person name="Wang Y."/>
            <person name="Chovatia M."/>
            <person name="Sandor L."/>
            <person name="Salamov A."/>
            <person name="Grigoriev I.V."/>
            <person name="Stajich J.E."/>
            <person name="Spatafora J.W."/>
        </authorList>
    </citation>
    <scope>NUCLEOTIDE SEQUENCE [LARGE SCALE GENOMIC DNA]</scope>
    <source>
        <strain evidence="2">S191</strain>
    </source>
</reference>
<dbReference type="EMBL" id="JAEFCI010009798">
    <property type="protein sequence ID" value="KAG5457598.1"/>
    <property type="molecule type" value="Genomic_DNA"/>
</dbReference>
<dbReference type="PANTHER" id="PTHR31002:SF34">
    <property type="entry name" value="CELL WALL PROTEIN CWP1-RELATED"/>
    <property type="match status" value="1"/>
</dbReference>
<dbReference type="Pfam" id="PF25115">
    <property type="entry name" value="Agd3_CE"/>
    <property type="match status" value="1"/>
</dbReference>
<dbReference type="GO" id="GO:0031505">
    <property type="term" value="P:fungal-type cell wall organization"/>
    <property type="evidence" value="ECO:0007669"/>
    <property type="project" value="TreeGrafter"/>
</dbReference>
<sequence>ELNNATYSDTAKEISFDKAFAGPGFFDLESKSYYSPNSLVPPAITGLLNGDALRAFKDNGIYYVCGDNTRPELVNNASSYHALRTTVAYNGFDGIVIIPRYATSIYYNVTTFAEEEYLFNTIYYNLPEVRGTWREIYALEVSRVTLQTLSLPPDAYMFHQANMRASDITQAVQPYFPNGKFSLLMLWVEMVTESIRKRVNWPIVSRPMQEIVQIFLDRENRDTCGVKFAKLIKGNQLIGVQVTGGTKECPWPISVPGSVKGRDTVSAWKFEQLSPADPLTVWVPTKPNQTQTILLDPPVPWVMS</sequence>
<dbReference type="InterPro" id="IPR050788">
    <property type="entry name" value="Yeast_SRP1/TIP1_CWP"/>
</dbReference>
<proteinExistence type="predicted"/>
<gene>
    <name evidence="2" type="ORF">BJ554DRAFT_2346</name>
</gene>
<comment type="caution">
    <text evidence="2">The sequence shown here is derived from an EMBL/GenBank/DDBJ whole genome shotgun (WGS) entry which is preliminary data.</text>
</comment>
<dbReference type="GO" id="GO:0000324">
    <property type="term" value="C:fungal-type vacuole"/>
    <property type="evidence" value="ECO:0007669"/>
    <property type="project" value="TreeGrafter"/>
</dbReference>
<dbReference type="Proteomes" id="UP000673691">
    <property type="component" value="Unassembled WGS sequence"/>
</dbReference>
<dbReference type="PANTHER" id="PTHR31002">
    <property type="entry name" value="SERIPAUPERIN"/>
    <property type="match status" value="1"/>
</dbReference>
<protein>
    <recommendedName>
        <fullName evidence="1">Agd3 deacetylase domain-containing protein</fullName>
    </recommendedName>
</protein>
<name>A0A8H8DGQ8_9FUNG</name>
<dbReference type="GO" id="GO:0005199">
    <property type="term" value="F:structural constituent of cell wall"/>
    <property type="evidence" value="ECO:0007669"/>
    <property type="project" value="TreeGrafter"/>
</dbReference>
<dbReference type="AlphaFoldDB" id="A0A8H8DGQ8"/>
<evidence type="ECO:0000313" key="3">
    <source>
        <dbReference type="Proteomes" id="UP000673691"/>
    </source>
</evidence>
<feature type="domain" description="Agd3 deacetylase" evidence="1">
    <location>
        <begin position="1"/>
        <end position="227"/>
    </location>
</feature>
<evidence type="ECO:0000259" key="1">
    <source>
        <dbReference type="Pfam" id="PF25115"/>
    </source>
</evidence>
<feature type="non-terminal residue" evidence="2">
    <location>
        <position position="1"/>
    </location>
</feature>
<keyword evidence="3" id="KW-1185">Reference proteome</keyword>
<dbReference type="InterPro" id="IPR056826">
    <property type="entry name" value="Agd3_CE"/>
</dbReference>
<evidence type="ECO:0000313" key="2">
    <source>
        <dbReference type="EMBL" id="KAG5457598.1"/>
    </source>
</evidence>
<accession>A0A8H8DGQ8</accession>